<keyword evidence="1" id="KW-0812">Transmembrane</keyword>
<dbReference type="Proteomes" id="UP000887565">
    <property type="component" value="Unplaced"/>
</dbReference>
<keyword evidence="1" id="KW-1133">Transmembrane helix</keyword>
<evidence type="ECO:0000313" key="3">
    <source>
        <dbReference type="WBParaSite" id="nRc.2.0.1.t29698-RA"/>
    </source>
</evidence>
<proteinExistence type="predicted"/>
<reference evidence="3" key="1">
    <citation type="submission" date="2022-11" db="UniProtKB">
        <authorList>
            <consortium name="WormBaseParasite"/>
        </authorList>
    </citation>
    <scope>IDENTIFICATION</scope>
</reference>
<protein>
    <submittedName>
        <fullName evidence="3">Uncharacterized protein</fullName>
    </submittedName>
</protein>
<evidence type="ECO:0000313" key="2">
    <source>
        <dbReference type="Proteomes" id="UP000887565"/>
    </source>
</evidence>
<keyword evidence="2" id="KW-1185">Reference proteome</keyword>
<dbReference type="WBParaSite" id="nRc.2.0.1.t29698-RA">
    <property type="protein sequence ID" value="nRc.2.0.1.t29698-RA"/>
    <property type="gene ID" value="nRc.2.0.1.g29698"/>
</dbReference>
<accession>A0A915JUC2</accession>
<feature type="transmembrane region" description="Helical" evidence="1">
    <location>
        <begin position="116"/>
        <end position="138"/>
    </location>
</feature>
<keyword evidence="1" id="KW-0472">Membrane</keyword>
<evidence type="ECO:0000256" key="1">
    <source>
        <dbReference type="SAM" id="Phobius"/>
    </source>
</evidence>
<dbReference type="AlphaFoldDB" id="A0A915JUC2"/>
<organism evidence="2 3">
    <name type="scientific">Romanomermis culicivorax</name>
    <name type="common">Nematode worm</name>
    <dbReference type="NCBI Taxonomy" id="13658"/>
    <lineage>
        <taxon>Eukaryota</taxon>
        <taxon>Metazoa</taxon>
        <taxon>Ecdysozoa</taxon>
        <taxon>Nematoda</taxon>
        <taxon>Enoplea</taxon>
        <taxon>Dorylaimia</taxon>
        <taxon>Mermithida</taxon>
        <taxon>Mermithoidea</taxon>
        <taxon>Mermithidae</taxon>
        <taxon>Romanomermis</taxon>
    </lineage>
</organism>
<sequence length="140" mass="15137">MASDAVECTGDVTAKKSWLDVQAYTIYVTVLTIWESGNATEDLIVDEFGKFSPFFNLACTFLRDGDEDETLLLITVGFSISIGFPIPQTSISDPSSPGSGIFGSILEFVGGQTFCWPFFIAAADPSLVVVVVVSFIICNW</sequence>
<name>A0A915JUC2_ROMCU</name>